<proteinExistence type="predicted"/>
<dbReference type="SUPFAM" id="SSF51182">
    <property type="entry name" value="RmlC-like cupins"/>
    <property type="match status" value="1"/>
</dbReference>
<dbReference type="PANTHER" id="PTHR36114">
    <property type="entry name" value="16.7 KDA PROTEIN IN WHIE LOCUS"/>
    <property type="match status" value="1"/>
</dbReference>
<dbReference type="OrthoDB" id="9794183at2"/>
<reference evidence="2 3" key="1">
    <citation type="submission" date="2016-10" db="EMBL/GenBank/DDBJ databases">
        <authorList>
            <person name="de Groot N.N."/>
        </authorList>
    </citation>
    <scope>NUCLEOTIDE SEQUENCE [LARGE SCALE GENOMIC DNA]</scope>
    <source>
        <strain evidence="3">P4-7,KCTC 19426,CECT 7604</strain>
    </source>
</reference>
<dbReference type="InterPro" id="IPR011051">
    <property type="entry name" value="RmlC_Cupin_sf"/>
</dbReference>
<keyword evidence="3" id="KW-1185">Reference proteome</keyword>
<evidence type="ECO:0000259" key="1">
    <source>
        <dbReference type="Pfam" id="PF07883"/>
    </source>
</evidence>
<dbReference type="GO" id="GO:0016853">
    <property type="term" value="F:isomerase activity"/>
    <property type="evidence" value="ECO:0007669"/>
    <property type="project" value="UniProtKB-KW"/>
</dbReference>
<dbReference type="Pfam" id="PF07883">
    <property type="entry name" value="Cupin_2"/>
    <property type="match status" value="1"/>
</dbReference>
<dbReference type="AlphaFoldDB" id="A0A1H0S462"/>
<accession>A0A1H0S462</accession>
<dbReference type="InterPro" id="IPR013096">
    <property type="entry name" value="Cupin_2"/>
</dbReference>
<evidence type="ECO:0000313" key="3">
    <source>
        <dbReference type="Proteomes" id="UP000198741"/>
    </source>
</evidence>
<evidence type="ECO:0000313" key="2">
    <source>
        <dbReference type="EMBL" id="SDP36349.1"/>
    </source>
</evidence>
<organism evidence="2 3">
    <name type="scientific">Nakamurella panacisegetis</name>
    <dbReference type="NCBI Taxonomy" id="1090615"/>
    <lineage>
        <taxon>Bacteria</taxon>
        <taxon>Bacillati</taxon>
        <taxon>Actinomycetota</taxon>
        <taxon>Actinomycetes</taxon>
        <taxon>Nakamurellales</taxon>
        <taxon>Nakamurellaceae</taxon>
        <taxon>Nakamurella</taxon>
    </lineage>
</organism>
<gene>
    <name evidence="2" type="ORF">SAMN04515671_3891</name>
</gene>
<protein>
    <submittedName>
        <fullName evidence="2">Mannose-6-phosphate isomerase, cupin superfamily</fullName>
    </submittedName>
</protein>
<dbReference type="Proteomes" id="UP000198741">
    <property type="component" value="Chromosome I"/>
</dbReference>
<name>A0A1H0S462_9ACTN</name>
<feature type="domain" description="Cupin type-2" evidence="1">
    <location>
        <begin position="41"/>
        <end position="99"/>
    </location>
</feature>
<dbReference type="RefSeq" id="WP_090479197.1">
    <property type="nucleotide sequence ID" value="NZ_LT629710.1"/>
</dbReference>
<dbReference type="Gene3D" id="2.60.120.10">
    <property type="entry name" value="Jelly Rolls"/>
    <property type="match status" value="1"/>
</dbReference>
<dbReference type="EMBL" id="LT629710">
    <property type="protein sequence ID" value="SDP36349.1"/>
    <property type="molecule type" value="Genomic_DNA"/>
</dbReference>
<dbReference type="InterPro" id="IPR052044">
    <property type="entry name" value="PKS_Associated_Protein"/>
</dbReference>
<dbReference type="STRING" id="1090615.SAMN04515671_3891"/>
<dbReference type="PANTHER" id="PTHR36114:SF1">
    <property type="entry name" value="16.7 KDA PROTEIN IN WHIE LOCUS"/>
    <property type="match status" value="1"/>
</dbReference>
<keyword evidence="2" id="KW-0413">Isomerase</keyword>
<dbReference type="CDD" id="cd02226">
    <property type="entry name" value="cupin_YdbB-like"/>
    <property type="match status" value="1"/>
</dbReference>
<sequence>MTPAPTGPINTLTAFDSIRDHWQPRRLTSVNDYDVKIAKVQGEFVWHTHPDTDELFLVVAGELTIQLRDRDVVLGPNDVFVVPRGVEHCPKADAETSIVMFEPKGTINTGDTRNERTVSVRELH</sequence>
<dbReference type="InterPro" id="IPR014710">
    <property type="entry name" value="RmlC-like_jellyroll"/>
</dbReference>